<evidence type="ECO:0000256" key="1">
    <source>
        <dbReference type="PROSITE-ProRule" id="PRU00464"/>
    </source>
</evidence>
<accession>A0A2M7QCW7</accession>
<dbReference type="EMBL" id="PFLF01000055">
    <property type="protein sequence ID" value="PIY69049.1"/>
    <property type="molecule type" value="Genomic_DNA"/>
</dbReference>
<dbReference type="InterPro" id="IPR011146">
    <property type="entry name" value="HIT-like"/>
</dbReference>
<dbReference type="PROSITE" id="PS51084">
    <property type="entry name" value="HIT_2"/>
    <property type="match status" value="1"/>
</dbReference>
<protein>
    <recommendedName>
        <fullName evidence="2">HIT domain-containing protein</fullName>
    </recommendedName>
</protein>
<name>A0A2M7QCW7_9BACT</name>
<feature type="domain" description="HIT" evidence="2">
    <location>
        <begin position="3"/>
        <end position="105"/>
    </location>
</feature>
<feature type="short sequence motif" description="Histidine triad motif" evidence="1">
    <location>
        <begin position="90"/>
        <end position="94"/>
    </location>
</feature>
<dbReference type="InterPro" id="IPR036265">
    <property type="entry name" value="HIT-like_sf"/>
</dbReference>
<evidence type="ECO:0000313" key="3">
    <source>
        <dbReference type="EMBL" id="PIY69049.1"/>
    </source>
</evidence>
<dbReference type="Proteomes" id="UP000230108">
    <property type="component" value="Unassembled WGS sequence"/>
</dbReference>
<evidence type="ECO:0000259" key="2">
    <source>
        <dbReference type="PROSITE" id="PS51084"/>
    </source>
</evidence>
<evidence type="ECO:0000313" key="4">
    <source>
        <dbReference type="Proteomes" id="UP000230108"/>
    </source>
</evidence>
<dbReference type="Pfam" id="PF01230">
    <property type="entry name" value="HIT"/>
    <property type="match status" value="1"/>
</dbReference>
<comment type="caution">
    <text evidence="3">The sequence shown here is derived from an EMBL/GenBank/DDBJ whole genome shotgun (WGS) entry which is preliminary data.</text>
</comment>
<dbReference type="GO" id="GO:0003824">
    <property type="term" value="F:catalytic activity"/>
    <property type="evidence" value="ECO:0007669"/>
    <property type="project" value="InterPro"/>
</dbReference>
<dbReference type="SUPFAM" id="SSF54197">
    <property type="entry name" value="HIT-like"/>
    <property type="match status" value="1"/>
</dbReference>
<organism evidence="3 4">
    <name type="scientific">Candidatus Roizmanbacteria bacterium CG_4_10_14_0_8_um_filter_39_9</name>
    <dbReference type="NCBI Taxonomy" id="1974829"/>
    <lineage>
        <taxon>Bacteria</taxon>
        <taxon>Candidatus Roizmaniibacteriota</taxon>
    </lineage>
</organism>
<gene>
    <name evidence="3" type="ORF">COY90_02740</name>
</gene>
<dbReference type="Gene3D" id="3.30.428.10">
    <property type="entry name" value="HIT-like"/>
    <property type="match status" value="1"/>
</dbReference>
<reference evidence="4" key="1">
    <citation type="submission" date="2017-09" db="EMBL/GenBank/DDBJ databases">
        <title>Depth-based differentiation of microbial function through sediment-hosted aquifers and enrichment of novel symbionts in the deep terrestrial subsurface.</title>
        <authorList>
            <person name="Probst A.J."/>
            <person name="Ladd B."/>
            <person name="Jarett J.K."/>
            <person name="Geller-Mcgrath D.E."/>
            <person name="Sieber C.M.K."/>
            <person name="Emerson J.B."/>
            <person name="Anantharaman K."/>
            <person name="Thomas B.C."/>
            <person name="Malmstrom R."/>
            <person name="Stieglmeier M."/>
            <person name="Klingl A."/>
            <person name="Woyke T."/>
            <person name="Ryan C.M."/>
            <person name="Banfield J.F."/>
        </authorList>
    </citation>
    <scope>NUCLEOTIDE SEQUENCE [LARGE SCALE GENOMIC DNA]</scope>
</reference>
<proteinExistence type="predicted"/>
<sequence length="177" mass="20886">MDIFCQAETVLKDVIIHRTDNFFVVHDGFPLVEGHLFLIPKFHQDCFLNMHKKYLREYEALIKMIVAFLRDQYQDPVLFEHGIIAQTIPHAHLHFLPTSKSILNVIKQVAIPMRKPKTPYLLYGKQGKITYYNVVNQIEPGFLHKTFAETLRRPIIAKERAIDAKKWMKNVKDKWDK</sequence>
<dbReference type="AlphaFoldDB" id="A0A2M7QCW7"/>